<evidence type="ECO:0000256" key="7">
    <source>
        <dbReference type="ARBA" id="ARBA00022800"/>
    </source>
</evidence>
<evidence type="ECO:0000313" key="15">
    <source>
        <dbReference type="EMBL" id="QCQ21462.1"/>
    </source>
</evidence>
<dbReference type="Pfam" id="PF01743">
    <property type="entry name" value="PolyA_pol"/>
    <property type="match status" value="1"/>
</dbReference>
<dbReference type="GO" id="GO:0003723">
    <property type="term" value="F:RNA binding"/>
    <property type="evidence" value="ECO:0007669"/>
    <property type="project" value="UniProtKB-KW"/>
</dbReference>
<dbReference type="InterPro" id="IPR003607">
    <property type="entry name" value="HD/PDEase_dom"/>
</dbReference>
<keyword evidence="16" id="KW-1185">Reference proteome</keyword>
<evidence type="ECO:0000256" key="2">
    <source>
        <dbReference type="ARBA" id="ARBA00022679"/>
    </source>
</evidence>
<dbReference type="Pfam" id="PF12627">
    <property type="entry name" value="PolyA_pol_RNAbd"/>
    <property type="match status" value="1"/>
</dbReference>
<proteinExistence type="inferred from homology"/>
<dbReference type="NCBIfam" id="TIGR00277">
    <property type="entry name" value="HDIG"/>
    <property type="match status" value="1"/>
</dbReference>
<evidence type="ECO:0000259" key="12">
    <source>
        <dbReference type="Pfam" id="PF01743"/>
    </source>
</evidence>
<dbReference type="GO" id="GO:0016779">
    <property type="term" value="F:nucleotidyltransferase activity"/>
    <property type="evidence" value="ECO:0007669"/>
    <property type="project" value="UniProtKB-KW"/>
</dbReference>
<dbReference type="Gene3D" id="3.30.460.10">
    <property type="entry name" value="Beta Polymerase, domain 2"/>
    <property type="match status" value="1"/>
</dbReference>
<protein>
    <submittedName>
        <fullName evidence="15">HD domain-containing protein</fullName>
    </submittedName>
</protein>
<evidence type="ECO:0000256" key="8">
    <source>
        <dbReference type="ARBA" id="ARBA00022840"/>
    </source>
</evidence>
<dbReference type="InterPro" id="IPR050124">
    <property type="entry name" value="tRNA_CCA-adding_enzyme"/>
</dbReference>
<keyword evidence="10 11" id="KW-0694">RNA-binding</keyword>
<reference evidence="15 16" key="1">
    <citation type="submission" date="2019-05" db="EMBL/GenBank/DDBJ databases">
        <title>The Complete Genome Sequence of the n-alkane-degrading Desulfoglaeba alkanexedens ALDC reveals multiple alkylsuccinate synthase gene clusters.</title>
        <authorList>
            <person name="Callaghan A.V."/>
            <person name="Davidova I.A."/>
            <person name="Duncan K.E."/>
            <person name="Morris B."/>
            <person name="McInerney M.J."/>
        </authorList>
    </citation>
    <scope>NUCLEOTIDE SEQUENCE [LARGE SCALE GENOMIC DNA]</scope>
    <source>
        <strain evidence="15 16">ALDC</strain>
    </source>
</reference>
<accession>A0A4P8L3V7</accession>
<comment type="cofactor">
    <cofactor evidence="1">
        <name>Mg(2+)</name>
        <dbReference type="ChEBI" id="CHEBI:18420"/>
    </cofactor>
</comment>
<keyword evidence="2 11" id="KW-0808">Transferase</keyword>
<dbReference type="SUPFAM" id="SSF81891">
    <property type="entry name" value="Poly A polymerase C-terminal region-like"/>
    <property type="match status" value="1"/>
</dbReference>
<dbReference type="Gene3D" id="1.10.3090.10">
    <property type="entry name" value="cca-adding enzyme, domain 2"/>
    <property type="match status" value="1"/>
</dbReference>
<dbReference type="Pfam" id="PF01966">
    <property type="entry name" value="HD"/>
    <property type="match status" value="1"/>
</dbReference>
<comment type="similarity">
    <text evidence="11">Belongs to the tRNA nucleotidyltransferase/poly(A) polymerase family.</text>
</comment>
<keyword evidence="8" id="KW-0067">ATP-binding</keyword>
<dbReference type="InterPro" id="IPR006675">
    <property type="entry name" value="HDIG_dom"/>
</dbReference>
<dbReference type="InterPro" id="IPR043519">
    <property type="entry name" value="NT_sf"/>
</dbReference>
<keyword evidence="9" id="KW-0460">Magnesium</keyword>
<dbReference type="InterPro" id="IPR006674">
    <property type="entry name" value="HD_domain"/>
</dbReference>
<dbReference type="Gene3D" id="1.10.246.80">
    <property type="match status" value="1"/>
</dbReference>
<dbReference type="GO" id="GO:0046872">
    <property type="term" value="F:metal ion binding"/>
    <property type="evidence" value="ECO:0007669"/>
    <property type="project" value="UniProtKB-KW"/>
</dbReference>
<evidence type="ECO:0000259" key="13">
    <source>
        <dbReference type="Pfam" id="PF01966"/>
    </source>
</evidence>
<dbReference type="EMBL" id="CP040098">
    <property type="protein sequence ID" value="QCQ21462.1"/>
    <property type="molecule type" value="Genomic_DNA"/>
</dbReference>
<evidence type="ECO:0000256" key="6">
    <source>
        <dbReference type="ARBA" id="ARBA00022741"/>
    </source>
</evidence>
<dbReference type="SUPFAM" id="SSF81301">
    <property type="entry name" value="Nucleotidyltransferase"/>
    <property type="match status" value="1"/>
</dbReference>
<reference evidence="15 16" key="2">
    <citation type="submission" date="2019-05" db="EMBL/GenBank/DDBJ databases">
        <authorList>
            <person name="Suflita J.M."/>
            <person name="Marks C.R."/>
        </authorList>
    </citation>
    <scope>NUCLEOTIDE SEQUENCE [LARGE SCALE GENOMIC DNA]</scope>
    <source>
        <strain evidence="15 16">ALDC</strain>
    </source>
</reference>
<keyword evidence="7" id="KW-0692">RNA repair</keyword>
<organism evidence="15 16">
    <name type="scientific">Desulfoglaeba alkanexedens ALDC</name>
    <dbReference type="NCBI Taxonomy" id="980445"/>
    <lineage>
        <taxon>Bacteria</taxon>
        <taxon>Pseudomonadati</taxon>
        <taxon>Thermodesulfobacteriota</taxon>
        <taxon>Syntrophobacteria</taxon>
        <taxon>Syntrophobacterales</taxon>
        <taxon>Syntrophobacteraceae</taxon>
        <taxon>Desulfoglaeba</taxon>
    </lineage>
</organism>
<dbReference type="PANTHER" id="PTHR47545">
    <property type="entry name" value="MULTIFUNCTIONAL CCA PROTEIN"/>
    <property type="match status" value="1"/>
</dbReference>
<evidence type="ECO:0000256" key="9">
    <source>
        <dbReference type="ARBA" id="ARBA00022842"/>
    </source>
</evidence>
<keyword evidence="5" id="KW-0479">Metal-binding</keyword>
<evidence type="ECO:0000256" key="1">
    <source>
        <dbReference type="ARBA" id="ARBA00001946"/>
    </source>
</evidence>
<dbReference type="InterPro" id="IPR032828">
    <property type="entry name" value="PolyA_RNA-bd"/>
</dbReference>
<gene>
    <name evidence="15" type="ORF">FDQ92_04285</name>
</gene>
<sequence length="448" mass="50016">MEIPVGSRMGGLEIPADVGRVLDLLLVAGSRSWVVGGVLRDHLLGAAPRDWDLATEAAPEEVLRILRPHFTVVPVALKHGTVRAITPKREVEITSLRGPGVEGLLRDLGRRDFTINAMAWAYPDGGLLDPGEGKKDLETGCLRAVGDPQARFREDPLRVLRAARFVSCLGFRVDAATYRALRSEAEGLRKVAVERVRDEMCRLLLGSYIEPAFSLLRNGRLLPWILPEILEGFGVRQNRYHRHDVYRHTIQVVRNAPARLPVRLAALLHDIGKPRVRKSVGGEFRFHGHAAAGAEVAAAVLTRWRLPGRLVQDVVVLVRNHMLLGSDRWSGAAVRRFIRRVGKERLPDLFDLARADRLDHVDPEASLAALDRLKVRVRDELEKSPPLERGELAIDGADVMDRLDIGPGPMVGEILKRVQELVLDDPEKNDRQRLLDWIQSRYGSLPSN</sequence>
<evidence type="ECO:0000256" key="5">
    <source>
        <dbReference type="ARBA" id="ARBA00022723"/>
    </source>
</evidence>
<keyword evidence="6" id="KW-0547">Nucleotide-binding</keyword>
<feature type="domain" description="HD" evidence="13">
    <location>
        <begin position="258"/>
        <end position="359"/>
    </location>
</feature>
<evidence type="ECO:0000256" key="10">
    <source>
        <dbReference type="ARBA" id="ARBA00022884"/>
    </source>
</evidence>
<dbReference type="GO" id="GO:0008033">
    <property type="term" value="P:tRNA processing"/>
    <property type="evidence" value="ECO:0007669"/>
    <property type="project" value="UniProtKB-KW"/>
</dbReference>
<keyword evidence="4" id="KW-0548">Nucleotidyltransferase</keyword>
<dbReference type="CDD" id="cd00077">
    <property type="entry name" value="HDc"/>
    <property type="match status" value="1"/>
</dbReference>
<feature type="domain" description="Poly A polymerase head" evidence="12">
    <location>
        <begin position="33"/>
        <end position="143"/>
    </location>
</feature>
<evidence type="ECO:0000256" key="11">
    <source>
        <dbReference type="RuleBase" id="RU003953"/>
    </source>
</evidence>
<dbReference type="KEGG" id="dax:FDQ92_04285"/>
<dbReference type="Proteomes" id="UP000298602">
    <property type="component" value="Chromosome"/>
</dbReference>
<feature type="domain" description="tRNA nucleotidyltransferase/poly(A) polymerase RNA and SrmB- binding" evidence="14">
    <location>
        <begin position="170"/>
        <end position="229"/>
    </location>
</feature>
<dbReference type="OrthoDB" id="9805698at2"/>
<evidence type="ECO:0000256" key="3">
    <source>
        <dbReference type="ARBA" id="ARBA00022694"/>
    </source>
</evidence>
<dbReference type="CDD" id="cd05398">
    <property type="entry name" value="NT_ClassII-CCAase"/>
    <property type="match status" value="1"/>
</dbReference>
<dbReference type="AlphaFoldDB" id="A0A4P8L3V7"/>
<evidence type="ECO:0000256" key="4">
    <source>
        <dbReference type="ARBA" id="ARBA00022695"/>
    </source>
</evidence>
<name>A0A4P8L3V7_9BACT</name>
<dbReference type="InterPro" id="IPR002646">
    <property type="entry name" value="PolA_pol_head_dom"/>
</dbReference>
<dbReference type="GO" id="GO:0005524">
    <property type="term" value="F:ATP binding"/>
    <property type="evidence" value="ECO:0007669"/>
    <property type="project" value="UniProtKB-KW"/>
</dbReference>
<evidence type="ECO:0000259" key="14">
    <source>
        <dbReference type="Pfam" id="PF12627"/>
    </source>
</evidence>
<evidence type="ECO:0000313" key="16">
    <source>
        <dbReference type="Proteomes" id="UP000298602"/>
    </source>
</evidence>
<dbReference type="PANTHER" id="PTHR47545:SF1">
    <property type="entry name" value="MULTIFUNCTIONAL CCA PROTEIN"/>
    <property type="match status" value="1"/>
</dbReference>
<dbReference type="GO" id="GO:0042245">
    <property type="term" value="P:RNA repair"/>
    <property type="evidence" value="ECO:0007669"/>
    <property type="project" value="UniProtKB-KW"/>
</dbReference>
<keyword evidence="3" id="KW-0819">tRNA processing</keyword>